<dbReference type="GO" id="GO:0017150">
    <property type="term" value="F:tRNA dihydrouridine synthase activity"/>
    <property type="evidence" value="ECO:0007669"/>
    <property type="project" value="TreeGrafter"/>
</dbReference>
<dbReference type="InterPro" id="IPR013785">
    <property type="entry name" value="Aldolase_TIM"/>
</dbReference>
<dbReference type="Gene3D" id="1.10.1200.80">
    <property type="entry name" value="Putative flavin oxidoreducatase, domain 2"/>
    <property type="match status" value="1"/>
</dbReference>
<protein>
    <recommendedName>
        <fullName evidence="1">DUS-like FMN-binding domain-containing protein</fullName>
    </recommendedName>
</protein>
<accession>A0A382QSY5</accession>
<dbReference type="PANTHER" id="PTHR45846">
    <property type="entry name" value="TRNA-DIHYDROURIDINE(47) SYNTHASE [NAD(P)(+)]-LIKE"/>
    <property type="match status" value="1"/>
</dbReference>
<dbReference type="Pfam" id="PF01207">
    <property type="entry name" value="Dus"/>
    <property type="match status" value="1"/>
</dbReference>
<dbReference type="PANTHER" id="PTHR45846:SF1">
    <property type="entry name" value="TRNA-DIHYDROURIDINE(47) SYNTHASE [NAD(P)(+)]-LIKE"/>
    <property type="match status" value="1"/>
</dbReference>
<gene>
    <name evidence="2" type="ORF">METZ01_LOCUS340829</name>
</gene>
<dbReference type="InterPro" id="IPR035587">
    <property type="entry name" value="DUS-like_FMN-bd"/>
</dbReference>
<sequence length="140" mass="15869">PIIGNGDIKSPDDVMRMFDRTGCDGVMVGRGALGNPWFFKEANALYKGETPPRAPSIADRISYCRRHFDHMIAWYGEKSGTNLMRKHFGWYIRGFDGAAPFRKELVCASDKEAMLAILNSISNQSLNPHFFPNNFLSFFQ</sequence>
<dbReference type="InterPro" id="IPR024036">
    <property type="entry name" value="tRNA-dHydroUridine_Synthase_C"/>
</dbReference>
<dbReference type="EMBL" id="UINC01116319">
    <property type="protein sequence ID" value="SVC87975.1"/>
    <property type="molecule type" value="Genomic_DNA"/>
</dbReference>
<feature type="non-terminal residue" evidence="2">
    <location>
        <position position="1"/>
    </location>
</feature>
<organism evidence="2">
    <name type="scientific">marine metagenome</name>
    <dbReference type="NCBI Taxonomy" id="408172"/>
    <lineage>
        <taxon>unclassified sequences</taxon>
        <taxon>metagenomes</taxon>
        <taxon>ecological metagenomes</taxon>
    </lineage>
</organism>
<dbReference type="SUPFAM" id="SSF51395">
    <property type="entry name" value="FMN-linked oxidoreductases"/>
    <property type="match status" value="1"/>
</dbReference>
<dbReference type="AlphaFoldDB" id="A0A382QSY5"/>
<evidence type="ECO:0000313" key="2">
    <source>
        <dbReference type="EMBL" id="SVC87975.1"/>
    </source>
</evidence>
<dbReference type="Gene3D" id="3.20.20.70">
    <property type="entry name" value="Aldolase class I"/>
    <property type="match status" value="1"/>
</dbReference>
<proteinExistence type="predicted"/>
<feature type="domain" description="DUS-like FMN-binding" evidence="1">
    <location>
        <begin position="1"/>
        <end position="118"/>
    </location>
</feature>
<dbReference type="GO" id="GO:0003723">
    <property type="term" value="F:RNA binding"/>
    <property type="evidence" value="ECO:0007669"/>
    <property type="project" value="TreeGrafter"/>
</dbReference>
<name>A0A382QSY5_9ZZZZ</name>
<reference evidence="2" key="1">
    <citation type="submission" date="2018-05" db="EMBL/GenBank/DDBJ databases">
        <authorList>
            <person name="Lanie J.A."/>
            <person name="Ng W.-L."/>
            <person name="Kazmierczak K.M."/>
            <person name="Andrzejewski T.M."/>
            <person name="Davidsen T.M."/>
            <person name="Wayne K.J."/>
            <person name="Tettelin H."/>
            <person name="Glass J.I."/>
            <person name="Rusch D."/>
            <person name="Podicherti R."/>
            <person name="Tsui H.-C.T."/>
            <person name="Winkler M.E."/>
        </authorList>
    </citation>
    <scope>NUCLEOTIDE SEQUENCE</scope>
</reference>
<evidence type="ECO:0000259" key="1">
    <source>
        <dbReference type="Pfam" id="PF01207"/>
    </source>
</evidence>